<name>A0ABU1MWJ6_9CAUL</name>
<dbReference type="EMBL" id="JAVDRL010000003">
    <property type="protein sequence ID" value="MDR6530291.1"/>
    <property type="molecule type" value="Genomic_DNA"/>
</dbReference>
<dbReference type="RefSeq" id="WP_310029778.1">
    <property type="nucleotide sequence ID" value="NZ_JAVDRL010000003.1"/>
</dbReference>
<evidence type="ECO:0000256" key="1">
    <source>
        <dbReference type="SAM" id="Coils"/>
    </source>
</evidence>
<comment type="caution">
    <text evidence="2">The sequence shown here is derived from an EMBL/GenBank/DDBJ whole genome shotgun (WGS) entry which is preliminary data.</text>
</comment>
<gene>
    <name evidence="2" type="ORF">J2800_001027</name>
</gene>
<protein>
    <submittedName>
        <fullName evidence="2">Uncharacterized protein</fullName>
    </submittedName>
</protein>
<organism evidence="2 3">
    <name type="scientific">Caulobacter rhizosphaerae</name>
    <dbReference type="NCBI Taxonomy" id="2010972"/>
    <lineage>
        <taxon>Bacteria</taxon>
        <taxon>Pseudomonadati</taxon>
        <taxon>Pseudomonadota</taxon>
        <taxon>Alphaproteobacteria</taxon>
        <taxon>Caulobacterales</taxon>
        <taxon>Caulobacteraceae</taxon>
        <taxon>Caulobacter</taxon>
    </lineage>
</organism>
<keyword evidence="1" id="KW-0175">Coiled coil</keyword>
<evidence type="ECO:0000313" key="3">
    <source>
        <dbReference type="Proteomes" id="UP001262754"/>
    </source>
</evidence>
<sequence>MQAEHVEAYYERLDRLEAERERAEAAGRKAAVAAKWAAMDADEQAPILDHYTQLNLEGRLEDGVYYDQWLAVAMAGYVGD</sequence>
<keyword evidence="3" id="KW-1185">Reference proteome</keyword>
<feature type="coiled-coil region" evidence="1">
    <location>
        <begin position="6"/>
        <end position="33"/>
    </location>
</feature>
<evidence type="ECO:0000313" key="2">
    <source>
        <dbReference type="EMBL" id="MDR6530291.1"/>
    </source>
</evidence>
<reference evidence="2 3" key="1">
    <citation type="submission" date="2023-07" db="EMBL/GenBank/DDBJ databases">
        <title>Sorghum-associated microbial communities from plants grown in Nebraska, USA.</title>
        <authorList>
            <person name="Schachtman D."/>
        </authorList>
    </citation>
    <scope>NUCLEOTIDE SEQUENCE [LARGE SCALE GENOMIC DNA]</scope>
    <source>
        <strain evidence="2 3">DS2154</strain>
    </source>
</reference>
<proteinExistence type="predicted"/>
<dbReference type="Proteomes" id="UP001262754">
    <property type="component" value="Unassembled WGS sequence"/>
</dbReference>
<accession>A0ABU1MWJ6</accession>